<gene>
    <name evidence="6" type="ORF">Lspi_2352</name>
</gene>
<keyword evidence="7" id="KW-1185">Reference proteome</keyword>
<evidence type="ECO:0000259" key="5">
    <source>
        <dbReference type="Pfam" id="PF12867"/>
    </source>
</evidence>
<keyword evidence="1" id="KW-0560">Oxidoreductase</keyword>
<dbReference type="RefSeq" id="WP_197697337.1">
    <property type="nucleotide sequence ID" value="NZ_CAAAII010000001.1"/>
</dbReference>
<feature type="domain" description="Sulfatase-modifying factor enzyme-like" evidence="4">
    <location>
        <begin position="183"/>
        <end position="312"/>
    </location>
</feature>
<dbReference type="Pfam" id="PF12867">
    <property type="entry name" value="DinB_2"/>
    <property type="match status" value="1"/>
</dbReference>
<dbReference type="Pfam" id="PF03781">
    <property type="entry name" value="FGE-sulfatase"/>
    <property type="match status" value="2"/>
</dbReference>
<dbReference type="InterPro" id="IPR042095">
    <property type="entry name" value="SUMF_sf"/>
</dbReference>
<keyword evidence="6" id="KW-0489">Methyltransferase</keyword>
<evidence type="ECO:0000313" key="7">
    <source>
        <dbReference type="Proteomes" id="UP000054877"/>
    </source>
</evidence>
<evidence type="ECO:0000256" key="2">
    <source>
        <dbReference type="ARBA" id="ARBA00023004"/>
    </source>
</evidence>
<protein>
    <submittedName>
        <fullName evidence="6">Methyltransferase</fullName>
    </submittedName>
</protein>
<feature type="domain" description="DinB-like" evidence="5">
    <location>
        <begin position="11"/>
        <end position="144"/>
    </location>
</feature>
<dbReference type="InterPro" id="IPR051043">
    <property type="entry name" value="Sulfatase_Mod_Factor_Kinase"/>
</dbReference>
<dbReference type="AlphaFoldDB" id="A0A0W0YXT8"/>
<sequence length="424" mass="49008">MITRKQLSERFQAVRKTTEEICHPLITEDYVIQSCEDVSPPKWHLAHTSWFFETFVLSDKPCGYKEFDPHFNYLFNSYYQTIGSPYPRPRRGLLSRPSAETVYAYRRSVDEGVLNLLIRATEEEFVAIAPIIEVGLQHEQQHQELLFMDIKHNLSIQPDLPVYRSLSSSRSVCTGGGSSEPSIAMEGGLTTIGYFGDGFCFDNERPQHQAFINPYAIAPKLVTNGDYLQFIEQGGYSQPQWWLADGWDAIQRFGWQSPLYWSRQNDRWHVFTLSGLKELDPCEPVSHVSYYEADAYARWRGYRLPTEEEWEYFVLRSGLICNEGHFMESGLFHPQACDKAADGVAQQFFGDLWEWTASAYLPYPGYKPLPGSLGEYNGKFMNNQMVLRGGCCVTPRDHIRPTYRNFYQPEKRWSFCGIRLAVTM</sequence>
<keyword evidence="6" id="KW-0808">Transferase</keyword>
<dbReference type="GO" id="GO:0052699">
    <property type="term" value="P:ergothioneine biosynthetic process"/>
    <property type="evidence" value="ECO:0007669"/>
    <property type="project" value="InterPro"/>
</dbReference>
<dbReference type="NCBIfam" id="TIGR03440">
    <property type="entry name" value="egtB_TIGR03440"/>
    <property type="match status" value="1"/>
</dbReference>
<dbReference type="PATRIC" id="fig|452.5.peg.2594"/>
<proteinExistence type="predicted"/>
<dbReference type="InterPro" id="IPR005532">
    <property type="entry name" value="SUMF_dom"/>
</dbReference>
<dbReference type="SUPFAM" id="SSF56436">
    <property type="entry name" value="C-type lectin-like"/>
    <property type="match status" value="1"/>
</dbReference>
<dbReference type="InterPro" id="IPR016187">
    <property type="entry name" value="CTDL_fold"/>
</dbReference>
<dbReference type="Proteomes" id="UP000054877">
    <property type="component" value="Unassembled WGS sequence"/>
</dbReference>
<keyword evidence="2" id="KW-0408">Iron</keyword>
<dbReference type="InterPro" id="IPR017806">
    <property type="entry name" value="EgtB"/>
</dbReference>
<evidence type="ECO:0000256" key="3">
    <source>
        <dbReference type="ARBA" id="ARBA00037882"/>
    </source>
</evidence>
<name>A0A0W0YXT8_LEGSP</name>
<comment type="caution">
    <text evidence="6">The sequence shown here is derived from an EMBL/GenBank/DDBJ whole genome shotgun (WGS) entry which is preliminary data.</text>
</comment>
<comment type="pathway">
    <text evidence="3">Amino-acid biosynthesis; ergothioneine biosynthesis.</text>
</comment>
<feature type="domain" description="Sulfatase-modifying factor enzyme-like" evidence="4">
    <location>
        <begin position="347"/>
        <end position="421"/>
    </location>
</feature>
<dbReference type="InterPro" id="IPR024775">
    <property type="entry name" value="DinB-like"/>
</dbReference>
<dbReference type="STRING" id="452.Lspi_2352"/>
<dbReference type="PANTHER" id="PTHR23150">
    <property type="entry name" value="SULFATASE MODIFYING FACTOR 1, 2"/>
    <property type="match status" value="1"/>
</dbReference>
<reference evidence="6 7" key="1">
    <citation type="submission" date="2015-11" db="EMBL/GenBank/DDBJ databases">
        <title>Genomic analysis of 38 Legionella species identifies large and diverse effector repertoires.</title>
        <authorList>
            <person name="Burstein D."/>
            <person name="Amaro F."/>
            <person name="Zusman T."/>
            <person name="Lifshitz Z."/>
            <person name="Cohen O."/>
            <person name="Gilbert J.A."/>
            <person name="Pupko T."/>
            <person name="Shuman H.A."/>
            <person name="Segal G."/>
        </authorList>
    </citation>
    <scope>NUCLEOTIDE SEQUENCE [LARGE SCALE GENOMIC DNA]</scope>
    <source>
        <strain evidence="6 7">Mt.St.Helens-9</strain>
    </source>
</reference>
<dbReference type="EMBL" id="LNYX01000031">
    <property type="protein sequence ID" value="KTD61722.1"/>
    <property type="molecule type" value="Genomic_DNA"/>
</dbReference>
<evidence type="ECO:0000313" key="6">
    <source>
        <dbReference type="EMBL" id="KTD61722.1"/>
    </source>
</evidence>
<dbReference type="PANTHER" id="PTHR23150:SF36">
    <property type="entry name" value="HERCYNINE OXYGENASE"/>
    <property type="match status" value="1"/>
</dbReference>
<dbReference type="GO" id="GO:0032259">
    <property type="term" value="P:methylation"/>
    <property type="evidence" value="ECO:0007669"/>
    <property type="project" value="UniProtKB-KW"/>
</dbReference>
<dbReference type="Gene3D" id="3.90.1580.10">
    <property type="entry name" value="paralog of FGE (formylglycine-generating enzyme)"/>
    <property type="match status" value="2"/>
</dbReference>
<accession>A0A0W0YXT8</accession>
<organism evidence="6 7">
    <name type="scientific">Legionella spiritensis</name>
    <dbReference type="NCBI Taxonomy" id="452"/>
    <lineage>
        <taxon>Bacteria</taxon>
        <taxon>Pseudomonadati</taxon>
        <taxon>Pseudomonadota</taxon>
        <taxon>Gammaproteobacteria</taxon>
        <taxon>Legionellales</taxon>
        <taxon>Legionellaceae</taxon>
        <taxon>Legionella</taxon>
    </lineage>
</organism>
<evidence type="ECO:0000256" key="1">
    <source>
        <dbReference type="ARBA" id="ARBA00023002"/>
    </source>
</evidence>
<evidence type="ECO:0000259" key="4">
    <source>
        <dbReference type="Pfam" id="PF03781"/>
    </source>
</evidence>
<dbReference type="GO" id="GO:0008168">
    <property type="term" value="F:methyltransferase activity"/>
    <property type="evidence" value="ECO:0007669"/>
    <property type="project" value="UniProtKB-KW"/>
</dbReference>